<dbReference type="NCBIfam" id="TIGR04183">
    <property type="entry name" value="Por_Secre_tail"/>
    <property type="match status" value="1"/>
</dbReference>
<sequence length="584" mass="58369">MKILFTRLLRPVTPTWLWVLLLVLAAAAGRAQTPTWQSAMMVGGSNTNLLIKATAASASGDLYVAGSFSNFVTIGNTTLQSLGGTDGFVAKWSPVANDFVWARSLGGSDLDQVTAVALNGNQVYLAGTFFSPSAGFGSINISNASGYSTVSTDAFVAKLTDAGNTASFNWAQQLGGTGQDAATALVANGNSVYVGGQFASSTASFGSVSLTNSTASPTFADGFIAKLVDGGTSTSVSWAQAITGPAAKAVNALAVSGANVYATGSFGGLLVNFGGSSLPNAGGTANAYVAKIADAGTSSTWQWALQAGGAGRDVGQALAVRANRVYVAGSFTSTTMPLGNLSIANADAGGTSDAFLAAVADGGSTAAWQWAQPAGGIANDQATVLTTYGTSGLYLAGSFTSSAITLGGASFANTSGSALVASLADIGPTATANWVQHGGTPASADAACLALAGARLYVAGSFQRTATFGSQTLTSTVAGATNFLATLTDATVTATAAPSRSFTFELAPNPARATTSVQLPVVPGATSATLMLTDALGRTLRTEAVTLPAAGRRHELNLRNLAPGLYLVQVSAGNSVGTQRLVVE</sequence>
<keyword evidence="2" id="KW-1185">Reference proteome</keyword>
<reference evidence="1 2" key="1">
    <citation type="submission" date="2020-11" db="EMBL/GenBank/DDBJ databases">
        <authorList>
            <person name="Kim M.K."/>
        </authorList>
    </citation>
    <scope>NUCLEOTIDE SEQUENCE [LARGE SCALE GENOMIC DNA]</scope>
    <source>
        <strain evidence="1 2">BT439</strain>
    </source>
</reference>
<organism evidence="1 2">
    <name type="scientific">Hymenobacter properus</name>
    <dbReference type="NCBI Taxonomy" id="2791026"/>
    <lineage>
        <taxon>Bacteria</taxon>
        <taxon>Pseudomonadati</taxon>
        <taxon>Bacteroidota</taxon>
        <taxon>Cytophagia</taxon>
        <taxon>Cytophagales</taxon>
        <taxon>Hymenobacteraceae</taxon>
        <taxon>Hymenobacter</taxon>
    </lineage>
</organism>
<comment type="caution">
    <text evidence="1">The sequence shown here is derived from an EMBL/GenBank/DDBJ whole genome shotgun (WGS) entry which is preliminary data.</text>
</comment>
<evidence type="ECO:0000313" key="2">
    <source>
        <dbReference type="Proteomes" id="UP000645610"/>
    </source>
</evidence>
<dbReference type="Proteomes" id="UP000645610">
    <property type="component" value="Unassembled WGS sequence"/>
</dbReference>
<dbReference type="EMBL" id="JADQDP010000003">
    <property type="protein sequence ID" value="MBF9142655.1"/>
    <property type="molecule type" value="Genomic_DNA"/>
</dbReference>
<gene>
    <name evidence="1" type="ORF">I2I01_13490</name>
</gene>
<evidence type="ECO:0000313" key="1">
    <source>
        <dbReference type="EMBL" id="MBF9142655.1"/>
    </source>
</evidence>
<dbReference type="RefSeq" id="WP_196287006.1">
    <property type="nucleotide sequence ID" value="NZ_JADQDP010000003.1"/>
</dbReference>
<accession>A0A931BEY7</accession>
<proteinExistence type="predicted"/>
<name>A0A931BEY7_9BACT</name>
<dbReference type="InterPro" id="IPR026444">
    <property type="entry name" value="Secre_tail"/>
</dbReference>
<dbReference type="AlphaFoldDB" id="A0A931BEY7"/>
<protein>
    <submittedName>
        <fullName evidence="1">T9SS type A sorting domain-containing protein</fullName>
    </submittedName>
</protein>